<evidence type="ECO:0000313" key="2">
    <source>
        <dbReference type="Proteomes" id="UP000675781"/>
    </source>
</evidence>
<sequence length="287" mass="32573">MTTTTSIRELYYALRTYTGPAAHRDVLAPWADGHAAAVAELLAPLAVHGGWRRVEYVWGDLLEQAYALCRVSDLLLLGFQSPLPSEIEKPWAHELHLPESGREPRIAEDEYVSFFAALGMRREEVARFDPFFHEIAAVEQSEDPAAPIEVAQESWPCLMLGELLFSRAGVRVRAGEQHAVAGLADRSTLNEVFLRRYRPTYDMSLGWGTNSQWKTDFRRDYLTADAYQFNVDADADIDEETEFGDARLTPSERRDLLRHRCVVRPLADVPEDEEPWGGCRRLTLPRA</sequence>
<name>A0A941IR70_9ACTN</name>
<reference evidence="1" key="1">
    <citation type="submission" date="2021-04" db="EMBL/GenBank/DDBJ databases">
        <title>Genome based classification of Actinospica acidithermotolerans sp. nov., an actinobacterium isolated from an Indonesian hot spring.</title>
        <authorList>
            <person name="Kusuma A.B."/>
            <person name="Putra K.E."/>
            <person name="Nafisah S."/>
            <person name="Loh J."/>
            <person name="Nouioui I."/>
            <person name="Goodfellow M."/>
        </authorList>
    </citation>
    <scope>NUCLEOTIDE SEQUENCE</scope>
    <source>
        <strain evidence="1">CSCA 57</strain>
    </source>
</reference>
<comment type="caution">
    <text evidence="1">The sequence shown here is derived from an EMBL/GenBank/DDBJ whole genome shotgun (WGS) entry which is preliminary data.</text>
</comment>
<organism evidence="1 2">
    <name type="scientific">Actinospica durhamensis</name>
    <dbReference type="NCBI Taxonomy" id="1508375"/>
    <lineage>
        <taxon>Bacteria</taxon>
        <taxon>Bacillati</taxon>
        <taxon>Actinomycetota</taxon>
        <taxon>Actinomycetes</taxon>
        <taxon>Catenulisporales</taxon>
        <taxon>Actinospicaceae</taxon>
        <taxon>Actinospica</taxon>
    </lineage>
</organism>
<dbReference type="EMBL" id="JAGSOG010000036">
    <property type="protein sequence ID" value="MBR7833638.1"/>
    <property type="molecule type" value="Genomic_DNA"/>
</dbReference>
<accession>A0A941IR70</accession>
<dbReference type="Proteomes" id="UP000675781">
    <property type="component" value="Unassembled WGS sequence"/>
</dbReference>
<dbReference type="AlphaFoldDB" id="A0A941IR70"/>
<dbReference type="RefSeq" id="WP_212528159.1">
    <property type="nucleotide sequence ID" value="NZ_JAGSOG010000036.1"/>
</dbReference>
<gene>
    <name evidence="1" type="ORF">KDL01_10210</name>
</gene>
<proteinExistence type="predicted"/>
<keyword evidence="2" id="KW-1185">Reference proteome</keyword>
<evidence type="ECO:0000313" key="1">
    <source>
        <dbReference type="EMBL" id="MBR7833638.1"/>
    </source>
</evidence>
<protein>
    <submittedName>
        <fullName evidence="1">Uncharacterized protein</fullName>
    </submittedName>
</protein>